<dbReference type="PANTHER" id="PTHR31917:SF140">
    <property type="entry name" value="ENT DOMAIN-CONTAINING PROTEIN"/>
    <property type="match status" value="1"/>
</dbReference>
<protein>
    <recommendedName>
        <fullName evidence="1">Agenet domain-containing protein</fullName>
    </recommendedName>
</protein>
<feature type="domain" description="Agenet" evidence="1">
    <location>
        <begin position="70"/>
        <end position="126"/>
    </location>
</feature>
<evidence type="ECO:0000313" key="3">
    <source>
        <dbReference type="Proteomes" id="UP001187192"/>
    </source>
</evidence>
<dbReference type="Pfam" id="PF05641">
    <property type="entry name" value="Agenet"/>
    <property type="match status" value="1"/>
</dbReference>
<name>A0AA88AFX3_FICCA</name>
<evidence type="ECO:0000259" key="1">
    <source>
        <dbReference type="SMART" id="SM00743"/>
    </source>
</evidence>
<dbReference type="InterPro" id="IPR014002">
    <property type="entry name" value="Agenet_dom_plant"/>
</dbReference>
<proteinExistence type="predicted"/>
<keyword evidence="3" id="KW-1185">Reference proteome</keyword>
<dbReference type="SMART" id="SM00743">
    <property type="entry name" value="Agenet"/>
    <property type="match status" value="2"/>
</dbReference>
<organism evidence="2 3">
    <name type="scientific">Ficus carica</name>
    <name type="common">Common fig</name>
    <dbReference type="NCBI Taxonomy" id="3494"/>
    <lineage>
        <taxon>Eukaryota</taxon>
        <taxon>Viridiplantae</taxon>
        <taxon>Streptophyta</taxon>
        <taxon>Embryophyta</taxon>
        <taxon>Tracheophyta</taxon>
        <taxon>Spermatophyta</taxon>
        <taxon>Magnoliopsida</taxon>
        <taxon>eudicotyledons</taxon>
        <taxon>Gunneridae</taxon>
        <taxon>Pentapetalae</taxon>
        <taxon>rosids</taxon>
        <taxon>fabids</taxon>
        <taxon>Rosales</taxon>
        <taxon>Moraceae</taxon>
        <taxon>Ficeae</taxon>
        <taxon>Ficus</taxon>
    </lineage>
</organism>
<dbReference type="AlphaFoldDB" id="A0AA88AFX3"/>
<accession>A0AA88AFX3</accession>
<feature type="domain" description="Agenet" evidence="1">
    <location>
        <begin position="1"/>
        <end position="67"/>
    </location>
</feature>
<dbReference type="PANTHER" id="PTHR31917">
    <property type="entry name" value="AGENET DOMAIN-CONTAINING PROTEIN-RELATED"/>
    <property type="match status" value="1"/>
</dbReference>
<dbReference type="InterPro" id="IPR008395">
    <property type="entry name" value="Agenet-like_dom"/>
</dbReference>
<reference evidence="2" key="1">
    <citation type="submission" date="2023-07" db="EMBL/GenBank/DDBJ databases">
        <title>draft genome sequence of fig (Ficus carica).</title>
        <authorList>
            <person name="Takahashi T."/>
            <person name="Nishimura K."/>
        </authorList>
    </citation>
    <scope>NUCLEOTIDE SEQUENCE</scope>
</reference>
<gene>
    <name evidence="2" type="ORF">TIFTF001_014365</name>
</gene>
<dbReference type="EMBL" id="BTGU01000020">
    <property type="protein sequence ID" value="GMN45178.1"/>
    <property type="molecule type" value="Genomic_DNA"/>
</dbReference>
<sequence>MRFKKGSKVEILCKKDMPLGAWRCAEIVSGNGHTYIIRYDPIPGMRDGKIVDKVPRTAIRPCPPPVGRAVNWASGDIVEVLDVGSWKAAIISKVLDGDSCLIRLLGSFTEFKIHKSKARPRRTWQDDKWVVFGKDCGSREAAKSNNLLNLNCSKAPQVHSRIRLPAGNDSLALQDNRFGQDSYIVSAKSLKRASPFCSSQVEAHPSKVRVIQKRPEHQPVISRSLSSLLKKVDAVASPRVNLGEKDMHASFSKHTIGHLEIDRENLNGASSCFFERSAELSDYDSDACSVGSCCANSNGMIKFPSDVLAGLSDDADARSSDAESFCCRGDDEENCSLPLKEEEEETSRIHSLKVHFKNVIDKSPAFSGPKLEACLPCFHRSKDDAWGLHLAPGTKNGQYHYWFAGTMDTSCAEAESDQRFNLRCKASVPCYENFSKLAQH</sequence>
<dbReference type="Proteomes" id="UP001187192">
    <property type="component" value="Unassembled WGS sequence"/>
</dbReference>
<evidence type="ECO:0000313" key="2">
    <source>
        <dbReference type="EMBL" id="GMN45178.1"/>
    </source>
</evidence>
<comment type="caution">
    <text evidence="2">The sequence shown here is derived from an EMBL/GenBank/DDBJ whole genome shotgun (WGS) entry which is preliminary data.</text>
</comment>